<sequence length="504" mass="56574">MNPLTAGELFTSNLIFSTYWQFSAKFTRNGGLLKPEDSDVMLLVPEEAVDIPSDIPTYDQSDATERILSDTESPVDQKSQVVPDIAEAVDIKMAVSTDLERAKKDLKLAETEQIVSPVAEFYAGKDFIFAKQVCISLPHFLPVGFDENQVKVYHVHRDASSRLLVQTIPKWTADSTGDSENFYMFREQKIQVMTSHFCGVLCSYCSQHETPPHLKLRLYGKQTKRKRMEVDLKLLVWDQKLSIRDFRKLALPDAKEESTLTSERVLNPVLDASRVELGVQLDMRQEDTDEWEHKFLNSKFPNTRREELTSLLACGRAAVGSTNQGPIVIDWAFQHRDQSDRSDDKWFSCTIDVGYVKEEEEGRDDNAVSALQFLPKPKKLTLPVNDLKQSDTAQHSAHGSGRSTPIPTMVFHNVKNVGIASSHNVSHSNPEDTELTERKTLDSSPGSASNEQSLDAQLSGMELTEGAAENPDRRAPAGTREFRTPTQDTQSEQPTHSNESEENA</sequence>
<protein>
    <submittedName>
        <fullName evidence="2">Uncharacterized protein</fullName>
    </submittedName>
</protein>
<reference evidence="2 3" key="1">
    <citation type="submission" date="2024-02" db="EMBL/GenBank/DDBJ databases">
        <title>Chromosome-scale genome assembly of the rough periwinkle Littorina saxatilis.</title>
        <authorList>
            <person name="De Jode A."/>
            <person name="Faria R."/>
            <person name="Formenti G."/>
            <person name="Sims Y."/>
            <person name="Smith T.P."/>
            <person name="Tracey A."/>
            <person name="Wood J.M.D."/>
            <person name="Zagrodzka Z.B."/>
            <person name="Johannesson K."/>
            <person name="Butlin R.K."/>
            <person name="Leder E.H."/>
        </authorList>
    </citation>
    <scope>NUCLEOTIDE SEQUENCE [LARGE SCALE GENOMIC DNA]</scope>
    <source>
        <strain evidence="2">Snail1</strain>
        <tissue evidence="2">Muscle</tissue>
    </source>
</reference>
<organism evidence="2 3">
    <name type="scientific">Littorina saxatilis</name>
    <dbReference type="NCBI Taxonomy" id="31220"/>
    <lineage>
        <taxon>Eukaryota</taxon>
        <taxon>Metazoa</taxon>
        <taxon>Spiralia</taxon>
        <taxon>Lophotrochozoa</taxon>
        <taxon>Mollusca</taxon>
        <taxon>Gastropoda</taxon>
        <taxon>Caenogastropoda</taxon>
        <taxon>Littorinimorpha</taxon>
        <taxon>Littorinoidea</taxon>
        <taxon>Littorinidae</taxon>
        <taxon>Littorina</taxon>
    </lineage>
</organism>
<keyword evidence="3" id="KW-1185">Reference proteome</keyword>
<feature type="compositionally biased region" description="Polar residues" evidence="1">
    <location>
        <begin position="442"/>
        <end position="456"/>
    </location>
</feature>
<gene>
    <name evidence="2" type="ORF">V1264_022290</name>
</gene>
<evidence type="ECO:0000313" key="3">
    <source>
        <dbReference type="Proteomes" id="UP001374579"/>
    </source>
</evidence>
<evidence type="ECO:0000313" key="2">
    <source>
        <dbReference type="EMBL" id="KAK7088363.1"/>
    </source>
</evidence>
<feature type="compositionally biased region" description="Basic and acidic residues" evidence="1">
    <location>
        <begin position="470"/>
        <end position="483"/>
    </location>
</feature>
<dbReference type="EMBL" id="JBAMIC010004070">
    <property type="protein sequence ID" value="KAK7088363.1"/>
    <property type="molecule type" value="Genomic_DNA"/>
</dbReference>
<feature type="region of interest" description="Disordered" evidence="1">
    <location>
        <begin position="421"/>
        <end position="504"/>
    </location>
</feature>
<feature type="compositionally biased region" description="Polar residues" evidence="1">
    <location>
        <begin position="390"/>
        <end position="406"/>
    </location>
</feature>
<comment type="caution">
    <text evidence="2">The sequence shown here is derived from an EMBL/GenBank/DDBJ whole genome shotgun (WGS) entry which is preliminary data.</text>
</comment>
<accession>A0AAN9AJZ2</accession>
<feature type="compositionally biased region" description="Polar residues" evidence="1">
    <location>
        <begin position="484"/>
        <end position="497"/>
    </location>
</feature>
<dbReference type="Gene3D" id="2.60.220.30">
    <property type="match status" value="1"/>
</dbReference>
<feature type="region of interest" description="Disordered" evidence="1">
    <location>
        <begin position="388"/>
        <end position="408"/>
    </location>
</feature>
<dbReference type="AlphaFoldDB" id="A0AAN9AJZ2"/>
<proteinExistence type="predicted"/>
<evidence type="ECO:0000256" key="1">
    <source>
        <dbReference type="SAM" id="MobiDB-lite"/>
    </source>
</evidence>
<name>A0AAN9AJZ2_9CAEN</name>
<dbReference type="Proteomes" id="UP001374579">
    <property type="component" value="Unassembled WGS sequence"/>
</dbReference>